<dbReference type="Proteomes" id="UP001597120">
    <property type="component" value="Unassembled WGS sequence"/>
</dbReference>
<evidence type="ECO:0000256" key="2">
    <source>
        <dbReference type="ARBA" id="ARBA00023125"/>
    </source>
</evidence>
<evidence type="ECO:0000259" key="4">
    <source>
        <dbReference type="PROSITE" id="PS01124"/>
    </source>
</evidence>
<evidence type="ECO:0000256" key="3">
    <source>
        <dbReference type="ARBA" id="ARBA00023163"/>
    </source>
</evidence>
<dbReference type="PROSITE" id="PS00041">
    <property type="entry name" value="HTH_ARAC_FAMILY_1"/>
    <property type="match status" value="1"/>
</dbReference>
<organism evidence="5 6">
    <name type="scientific">Paenibacillus residui</name>
    <dbReference type="NCBI Taxonomy" id="629724"/>
    <lineage>
        <taxon>Bacteria</taxon>
        <taxon>Bacillati</taxon>
        <taxon>Bacillota</taxon>
        <taxon>Bacilli</taxon>
        <taxon>Bacillales</taxon>
        <taxon>Paenibacillaceae</taxon>
        <taxon>Paenibacillus</taxon>
    </lineage>
</organism>
<dbReference type="PANTHER" id="PTHR43280">
    <property type="entry name" value="ARAC-FAMILY TRANSCRIPTIONAL REGULATOR"/>
    <property type="match status" value="1"/>
</dbReference>
<evidence type="ECO:0000313" key="5">
    <source>
        <dbReference type="EMBL" id="MFD0870326.1"/>
    </source>
</evidence>
<dbReference type="Gene3D" id="2.60.120.280">
    <property type="entry name" value="Regulatory protein AraC"/>
    <property type="match status" value="1"/>
</dbReference>
<dbReference type="InterPro" id="IPR018062">
    <property type="entry name" value="HTH_AraC-typ_CS"/>
</dbReference>
<protein>
    <submittedName>
        <fullName evidence="5">AraC family transcriptional regulator</fullName>
    </submittedName>
</protein>
<dbReference type="EMBL" id="JBHTIU010000043">
    <property type="protein sequence ID" value="MFD0870326.1"/>
    <property type="molecule type" value="Genomic_DNA"/>
</dbReference>
<dbReference type="Pfam" id="PF12833">
    <property type="entry name" value="HTH_18"/>
    <property type="match status" value="1"/>
</dbReference>
<keyword evidence="6" id="KW-1185">Reference proteome</keyword>
<dbReference type="InterPro" id="IPR018060">
    <property type="entry name" value="HTH_AraC"/>
</dbReference>
<dbReference type="InterPro" id="IPR009057">
    <property type="entry name" value="Homeodomain-like_sf"/>
</dbReference>
<evidence type="ECO:0000256" key="1">
    <source>
        <dbReference type="ARBA" id="ARBA00023015"/>
    </source>
</evidence>
<dbReference type="CDD" id="cd06986">
    <property type="entry name" value="cupin_MmsR-like_N"/>
    <property type="match status" value="1"/>
</dbReference>
<keyword evidence="1" id="KW-0805">Transcription regulation</keyword>
<dbReference type="PROSITE" id="PS01124">
    <property type="entry name" value="HTH_ARAC_FAMILY_2"/>
    <property type="match status" value="1"/>
</dbReference>
<accession>A0ABW3DBI1</accession>
<comment type="caution">
    <text evidence="5">The sequence shown here is derived from an EMBL/GenBank/DDBJ whole genome shotgun (WGS) entry which is preliminary data.</text>
</comment>
<dbReference type="Pfam" id="PF02311">
    <property type="entry name" value="AraC_binding"/>
    <property type="match status" value="1"/>
</dbReference>
<gene>
    <name evidence="5" type="ORF">ACFQ03_14290</name>
</gene>
<dbReference type="PANTHER" id="PTHR43280:SF30">
    <property type="entry name" value="MMSAB OPERON REGULATORY PROTEIN"/>
    <property type="match status" value="1"/>
</dbReference>
<feature type="domain" description="HTH araC/xylS-type" evidence="4">
    <location>
        <begin position="179"/>
        <end position="276"/>
    </location>
</feature>
<sequence>MGKPTHTVSLNLYPGNGELVVLFAGQAQTPPSHKVGPQVLDYHLVHYVLSGKGRFRCRGRDYELSEGGHFFIFPGELSSYESDEQDPWRYIWIGFKGTRADELLSQLSITPYQPTVSTKGNRKIPVLFHKMAHVLGEGHPSCDLQVGALLRLLLAEYARQLDVLPSRSSSADPVQLQVEQAIRWLNLQYSQPVSIEQMAHTLGYHRSYLSKIFKQHTGVSPMQFLLKIRMERARLLLREPLTIEQVASSVGFPDALYFSKQFKKWFGSSPTRYRELQGGSVYDCQY</sequence>
<proteinExistence type="predicted"/>
<evidence type="ECO:0000313" key="6">
    <source>
        <dbReference type="Proteomes" id="UP001597120"/>
    </source>
</evidence>
<name>A0ABW3DBI1_9BACL</name>
<keyword evidence="2" id="KW-0238">DNA-binding</keyword>
<dbReference type="InterPro" id="IPR020449">
    <property type="entry name" value="Tscrpt_reg_AraC-type_HTH"/>
</dbReference>
<dbReference type="RefSeq" id="WP_379288943.1">
    <property type="nucleotide sequence ID" value="NZ_JBHTIU010000043.1"/>
</dbReference>
<dbReference type="InterPro" id="IPR037923">
    <property type="entry name" value="HTH-like"/>
</dbReference>
<keyword evidence="3" id="KW-0804">Transcription</keyword>
<dbReference type="Gene3D" id="1.10.10.60">
    <property type="entry name" value="Homeodomain-like"/>
    <property type="match status" value="2"/>
</dbReference>
<dbReference type="InterPro" id="IPR003313">
    <property type="entry name" value="AraC-bd"/>
</dbReference>
<dbReference type="SUPFAM" id="SSF46689">
    <property type="entry name" value="Homeodomain-like"/>
    <property type="match status" value="2"/>
</dbReference>
<dbReference type="SUPFAM" id="SSF51215">
    <property type="entry name" value="Regulatory protein AraC"/>
    <property type="match status" value="1"/>
</dbReference>
<dbReference type="PRINTS" id="PR00032">
    <property type="entry name" value="HTHARAC"/>
</dbReference>
<reference evidence="6" key="1">
    <citation type="journal article" date="2019" name="Int. J. Syst. Evol. Microbiol.">
        <title>The Global Catalogue of Microorganisms (GCM) 10K type strain sequencing project: providing services to taxonomists for standard genome sequencing and annotation.</title>
        <authorList>
            <consortium name="The Broad Institute Genomics Platform"/>
            <consortium name="The Broad Institute Genome Sequencing Center for Infectious Disease"/>
            <person name="Wu L."/>
            <person name="Ma J."/>
        </authorList>
    </citation>
    <scope>NUCLEOTIDE SEQUENCE [LARGE SCALE GENOMIC DNA]</scope>
    <source>
        <strain evidence="6">CCUG 57263</strain>
    </source>
</reference>
<dbReference type="SMART" id="SM00342">
    <property type="entry name" value="HTH_ARAC"/>
    <property type="match status" value="1"/>
</dbReference>